<sequence>MMSIRYDAMRRCGSDSEEPGDAGRAMSTLAFYIAVCLRDRLTRSARCSASSASPRVESQRGNYPPLILVESREYSAGNEPVAFLVPSLQSSRIYTCGENALPPQRGAGGAGKKGCKVFQRSDAARLRSKEGRAPLSRRKGEMRKAAERSRRRPAVSPAAKSELGRRQGRWSADYGSHLSKPGGNLPPRALCFLLWHTAKAASLAVELVPYLSRMFIAYLTKLDSD</sequence>
<dbReference type="EMBL" id="GL887491">
    <property type="protein sequence ID" value="EGI70996.1"/>
    <property type="molecule type" value="Genomic_DNA"/>
</dbReference>
<accession>F4W400</accession>
<feature type="region of interest" description="Disordered" evidence="1">
    <location>
        <begin position="1"/>
        <end position="21"/>
    </location>
</feature>
<evidence type="ECO:0000256" key="1">
    <source>
        <dbReference type="SAM" id="MobiDB-lite"/>
    </source>
</evidence>
<feature type="compositionally biased region" description="Basic and acidic residues" evidence="1">
    <location>
        <begin position="123"/>
        <end position="148"/>
    </location>
</feature>
<evidence type="ECO:0000313" key="3">
    <source>
        <dbReference type="Proteomes" id="UP000007755"/>
    </source>
</evidence>
<gene>
    <name evidence="2" type="ORF">G5I_00104</name>
</gene>
<dbReference type="Proteomes" id="UP000007755">
    <property type="component" value="Unassembled WGS sequence"/>
</dbReference>
<keyword evidence="3" id="KW-1185">Reference proteome</keyword>
<evidence type="ECO:0000313" key="2">
    <source>
        <dbReference type="EMBL" id="EGI70996.1"/>
    </source>
</evidence>
<proteinExistence type="predicted"/>
<organism evidence="3">
    <name type="scientific">Acromyrmex echinatior</name>
    <name type="common">Panamanian leafcutter ant</name>
    <name type="synonym">Acromyrmex octospinosus echinatior</name>
    <dbReference type="NCBI Taxonomy" id="103372"/>
    <lineage>
        <taxon>Eukaryota</taxon>
        <taxon>Metazoa</taxon>
        <taxon>Ecdysozoa</taxon>
        <taxon>Arthropoda</taxon>
        <taxon>Hexapoda</taxon>
        <taxon>Insecta</taxon>
        <taxon>Pterygota</taxon>
        <taxon>Neoptera</taxon>
        <taxon>Endopterygota</taxon>
        <taxon>Hymenoptera</taxon>
        <taxon>Apocrita</taxon>
        <taxon>Aculeata</taxon>
        <taxon>Formicoidea</taxon>
        <taxon>Formicidae</taxon>
        <taxon>Myrmicinae</taxon>
        <taxon>Acromyrmex</taxon>
    </lineage>
</organism>
<dbReference type="InParanoid" id="F4W400"/>
<name>F4W400_ACREC</name>
<feature type="region of interest" description="Disordered" evidence="1">
    <location>
        <begin position="123"/>
        <end position="168"/>
    </location>
</feature>
<reference evidence="2" key="1">
    <citation type="submission" date="2011-02" db="EMBL/GenBank/DDBJ databases">
        <title>The genome of the leaf-cutting ant Acromyrmex echinatior suggests key adaptations to social evolution and fungus farming.</title>
        <authorList>
            <person name="Nygaard S."/>
            <person name="Zhang G."/>
        </authorList>
    </citation>
    <scope>NUCLEOTIDE SEQUENCE</scope>
</reference>
<dbReference type="AlphaFoldDB" id="F4W400"/>
<protein>
    <submittedName>
        <fullName evidence="2">Uncharacterized protein</fullName>
    </submittedName>
</protein>